<dbReference type="SUPFAM" id="SSF46689">
    <property type="entry name" value="Homeodomain-like"/>
    <property type="match status" value="1"/>
</dbReference>
<dbReference type="InterPro" id="IPR025662">
    <property type="entry name" value="Sigma_54_int_dom_ATP-bd_1"/>
</dbReference>
<dbReference type="InterPro" id="IPR002197">
    <property type="entry name" value="HTH_Fis"/>
</dbReference>
<proteinExistence type="predicted"/>
<dbReference type="SMART" id="SM00382">
    <property type="entry name" value="AAA"/>
    <property type="match status" value="1"/>
</dbReference>
<accession>A0A857DLV3</accession>
<dbReference type="CDD" id="cd00009">
    <property type="entry name" value="AAA"/>
    <property type="match status" value="1"/>
</dbReference>
<dbReference type="InterPro" id="IPR002078">
    <property type="entry name" value="Sigma_54_int"/>
</dbReference>
<evidence type="ECO:0000256" key="5">
    <source>
        <dbReference type="ARBA" id="ARBA00023163"/>
    </source>
</evidence>
<evidence type="ECO:0000256" key="3">
    <source>
        <dbReference type="ARBA" id="ARBA00023015"/>
    </source>
</evidence>
<dbReference type="GO" id="GO:0006355">
    <property type="term" value="P:regulation of DNA-templated transcription"/>
    <property type="evidence" value="ECO:0007669"/>
    <property type="project" value="InterPro"/>
</dbReference>
<dbReference type="PROSITE" id="PS00688">
    <property type="entry name" value="SIGMA54_INTERACT_3"/>
    <property type="match status" value="1"/>
</dbReference>
<keyword evidence="4" id="KW-0238">DNA-binding</keyword>
<protein>
    <submittedName>
        <fullName evidence="7">AAA domain-containing protein</fullName>
    </submittedName>
</protein>
<evidence type="ECO:0000259" key="6">
    <source>
        <dbReference type="PROSITE" id="PS50045"/>
    </source>
</evidence>
<dbReference type="Pfam" id="PF00158">
    <property type="entry name" value="Sigma54_activat"/>
    <property type="match status" value="1"/>
</dbReference>
<gene>
    <name evidence="7" type="ORF">GQ588_12675</name>
</gene>
<sequence length="329" mass="37094">MLSQERIEKQSQLNHDTIHTFEAIVGKSRPIVQAIDFARNISKSTYNVLLNGESGTGKEIFAQAIHHDYCPEGPFVALNCASIPRNLIESELFGYEGGAFTGANKNGQPGKIEAANGGTLFLDEIGDMPLEVQPVLLRVLEDKRVVRINSSKYTTVNFRLIAATNQNLFQMVQEKTFRSDLYFRLSVLAIDIPPLRDRGKDILLLAHYFLDQISKELQCEPPKLSFEVYKALVEYTWPGNIRQLKNAMVYAVFKAKNGILNIGDLPNEIKHRQTTVSVTQSNDPLPLRDIQKEAIMHALCKNKNKDEAARELGLSKSTLYRKIKEYGLK</sequence>
<dbReference type="PROSITE" id="PS50045">
    <property type="entry name" value="SIGMA54_INTERACT_4"/>
    <property type="match status" value="1"/>
</dbReference>
<dbReference type="InterPro" id="IPR025944">
    <property type="entry name" value="Sigma_54_int_dom_CS"/>
</dbReference>
<evidence type="ECO:0000313" key="8">
    <source>
        <dbReference type="Proteomes" id="UP000430508"/>
    </source>
</evidence>
<dbReference type="InterPro" id="IPR027417">
    <property type="entry name" value="P-loop_NTPase"/>
</dbReference>
<dbReference type="InterPro" id="IPR058031">
    <property type="entry name" value="AAA_lid_NorR"/>
</dbReference>
<reference evidence="7 8" key="1">
    <citation type="submission" date="2019-12" db="EMBL/GenBank/DDBJ databases">
        <title>Sequence classification of anaerobic respiratory reductive dehalogenases: First we see many, then we see few.</title>
        <authorList>
            <person name="Molenda O."/>
            <person name="Puentes Jacome L.A."/>
            <person name="Cao X."/>
            <person name="Nesbo C.L."/>
            <person name="Tang S."/>
            <person name="Morson N."/>
            <person name="Patron J."/>
            <person name="Lomheim L."/>
            <person name="Wishart D.S."/>
            <person name="Edwards E.A."/>
        </authorList>
    </citation>
    <scope>NUCLEOTIDE SEQUENCE [LARGE SCALE GENOMIC DNA]</scope>
    <source>
        <strain evidence="7 8">12DCA</strain>
    </source>
</reference>
<keyword evidence="2" id="KW-0067">ATP-binding</keyword>
<dbReference type="AlphaFoldDB" id="A0A857DLV3"/>
<evidence type="ECO:0000313" key="7">
    <source>
        <dbReference type="EMBL" id="QHA01432.1"/>
    </source>
</evidence>
<dbReference type="Pfam" id="PF25601">
    <property type="entry name" value="AAA_lid_14"/>
    <property type="match status" value="1"/>
</dbReference>
<dbReference type="GO" id="GO:0005524">
    <property type="term" value="F:ATP binding"/>
    <property type="evidence" value="ECO:0007669"/>
    <property type="project" value="UniProtKB-KW"/>
</dbReference>
<dbReference type="PROSITE" id="PS00676">
    <property type="entry name" value="SIGMA54_INTERACT_2"/>
    <property type="match status" value="1"/>
</dbReference>
<dbReference type="InterPro" id="IPR003593">
    <property type="entry name" value="AAA+_ATPase"/>
</dbReference>
<organism evidence="7 8">
    <name type="scientific">Dehalobacter restrictus</name>
    <dbReference type="NCBI Taxonomy" id="55583"/>
    <lineage>
        <taxon>Bacteria</taxon>
        <taxon>Bacillati</taxon>
        <taxon>Bacillota</taxon>
        <taxon>Clostridia</taxon>
        <taxon>Eubacteriales</taxon>
        <taxon>Desulfitobacteriaceae</taxon>
        <taxon>Dehalobacter</taxon>
    </lineage>
</organism>
<dbReference type="GO" id="GO:0043565">
    <property type="term" value="F:sequence-specific DNA binding"/>
    <property type="evidence" value="ECO:0007669"/>
    <property type="project" value="InterPro"/>
</dbReference>
<dbReference type="EMBL" id="CP046996">
    <property type="protein sequence ID" value="QHA01432.1"/>
    <property type="molecule type" value="Genomic_DNA"/>
</dbReference>
<name>A0A857DLV3_9FIRM</name>
<dbReference type="Gene3D" id="1.10.8.60">
    <property type="match status" value="1"/>
</dbReference>
<dbReference type="Gene3D" id="1.10.10.60">
    <property type="entry name" value="Homeodomain-like"/>
    <property type="match status" value="1"/>
</dbReference>
<keyword evidence="3" id="KW-0805">Transcription regulation</keyword>
<feature type="domain" description="Sigma-54 factor interaction" evidence="6">
    <location>
        <begin position="24"/>
        <end position="253"/>
    </location>
</feature>
<dbReference type="SUPFAM" id="SSF52540">
    <property type="entry name" value="P-loop containing nucleoside triphosphate hydrolases"/>
    <property type="match status" value="1"/>
</dbReference>
<dbReference type="Proteomes" id="UP000430508">
    <property type="component" value="Chromosome"/>
</dbReference>
<dbReference type="InterPro" id="IPR009057">
    <property type="entry name" value="Homeodomain-like_sf"/>
</dbReference>
<evidence type="ECO:0000256" key="4">
    <source>
        <dbReference type="ARBA" id="ARBA00023125"/>
    </source>
</evidence>
<keyword evidence="5" id="KW-0804">Transcription</keyword>
<dbReference type="FunFam" id="3.40.50.300:FF:000006">
    <property type="entry name" value="DNA-binding transcriptional regulator NtrC"/>
    <property type="match status" value="1"/>
</dbReference>
<dbReference type="PANTHER" id="PTHR32071:SF57">
    <property type="entry name" value="C4-DICARBOXYLATE TRANSPORT TRANSCRIPTIONAL REGULATORY PROTEIN DCTD"/>
    <property type="match status" value="1"/>
</dbReference>
<dbReference type="PANTHER" id="PTHR32071">
    <property type="entry name" value="TRANSCRIPTIONAL REGULATORY PROTEIN"/>
    <property type="match status" value="1"/>
</dbReference>
<keyword evidence="1" id="KW-0547">Nucleotide-binding</keyword>
<evidence type="ECO:0000256" key="1">
    <source>
        <dbReference type="ARBA" id="ARBA00022741"/>
    </source>
</evidence>
<dbReference type="InterPro" id="IPR025943">
    <property type="entry name" value="Sigma_54_int_dom_ATP-bd_2"/>
</dbReference>
<dbReference type="RefSeq" id="WP_019226803.1">
    <property type="nucleotide sequence ID" value="NZ_CP046996.1"/>
</dbReference>
<evidence type="ECO:0000256" key="2">
    <source>
        <dbReference type="ARBA" id="ARBA00022840"/>
    </source>
</evidence>
<dbReference type="Gene3D" id="3.40.50.300">
    <property type="entry name" value="P-loop containing nucleotide triphosphate hydrolases"/>
    <property type="match status" value="1"/>
</dbReference>
<dbReference type="Pfam" id="PF02954">
    <property type="entry name" value="HTH_8"/>
    <property type="match status" value="1"/>
</dbReference>
<dbReference type="PROSITE" id="PS00675">
    <property type="entry name" value="SIGMA54_INTERACT_1"/>
    <property type="match status" value="1"/>
</dbReference>